<evidence type="ECO:0000313" key="4">
    <source>
        <dbReference type="Proteomes" id="UP000017813"/>
    </source>
</evidence>
<dbReference type="KEGG" id="smur:BWP33_04850"/>
<dbReference type="EMBL" id="ADCY02000021">
    <property type="protein sequence ID" value="EFG31029.1"/>
    <property type="molecule type" value="Genomic_DNA"/>
</dbReference>
<evidence type="ECO:0000259" key="1">
    <source>
        <dbReference type="Pfam" id="PF03235"/>
    </source>
</evidence>
<dbReference type="Pfam" id="PF03235">
    <property type="entry name" value="GmrSD_N"/>
    <property type="match status" value="1"/>
</dbReference>
<dbReference type="PANTHER" id="PTHR35149">
    <property type="entry name" value="SLL5132 PROTEIN"/>
    <property type="match status" value="1"/>
</dbReference>
<evidence type="ECO:0000259" key="2">
    <source>
        <dbReference type="Pfam" id="PF07510"/>
    </source>
</evidence>
<dbReference type="Pfam" id="PF07510">
    <property type="entry name" value="GmrSD_C"/>
    <property type="match status" value="1"/>
</dbReference>
<gene>
    <name evidence="3" type="ORF">HMPREF9021_01257</name>
</gene>
<comment type="caution">
    <text evidence="3">The sequence shown here is derived from an EMBL/GenBank/DDBJ whole genome shotgun (WGS) entry which is preliminary data.</text>
</comment>
<keyword evidence="4" id="KW-1185">Reference proteome</keyword>
<feature type="domain" description="GmrSD restriction endonucleases N-terminal" evidence="1">
    <location>
        <begin position="8"/>
        <end position="210"/>
    </location>
</feature>
<evidence type="ECO:0008006" key="5">
    <source>
        <dbReference type="Google" id="ProtNLM"/>
    </source>
</evidence>
<dbReference type="eggNOG" id="COG1479">
    <property type="taxonomic scope" value="Bacteria"/>
</dbReference>
<reference evidence="3 4" key="1">
    <citation type="submission" date="2010-03" db="EMBL/GenBank/DDBJ databases">
        <authorList>
            <consortium name="The Broad Institute Genome Sequencing Platform"/>
            <person name="Ward D."/>
            <person name="Earl A."/>
            <person name="Feldgarden M."/>
            <person name="Gevers D."/>
            <person name="Young S."/>
            <person name="Zeng Q."/>
            <person name="Koehrsen M."/>
            <person name="Alvarado L."/>
            <person name="Berlin A.M."/>
            <person name="Borenstein D."/>
            <person name="Chapman S.B."/>
            <person name="Chen Z."/>
            <person name="Engels R."/>
            <person name="Freedman E."/>
            <person name="Gellesch M."/>
            <person name="Goldberg J."/>
            <person name="Griggs A."/>
            <person name="Gujja S."/>
            <person name="Heilman E.R."/>
            <person name="Heiman D.I."/>
            <person name="Hepburn T.A."/>
            <person name="Howarth C."/>
            <person name="Jen D."/>
            <person name="Larson L."/>
            <person name="Mehta T."/>
            <person name="Park D."/>
            <person name="Pearson M."/>
            <person name="Richards J."/>
            <person name="Roberts A."/>
            <person name="Saif S."/>
            <person name="Shea T.D."/>
            <person name="Shenoy N."/>
            <person name="Sisk P."/>
            <person name="Stolte C."/>
            <person name="Sykes S.N."/>
            <person name="Walk T."/>
            <person name="White J."/>
            <person name="Yandava C."/>
            <person name="Izard J."/>
            <person name="Baranova O.V."/>
            <person name="Blanton J.M."/>
            <person name="Tanner A.C."/>
            <person name="Dewhirst F."/>
            <person name="Haas B."/>
            <person name="Nusbaum C."/>
            <person name="Birren B."/>
        </authorList>
    </citation>
    <scope>NUCLEOTIDE SEQUENCE [LARGE SCALE GENOMIC DNA]</scope>
    <source>
        <strain evidence="3 4">ATCC 29453</strain>
    </source>
</reference>
<evidence type="ECO:0000313" key="3">
    <source>
        <dbReference type="EMBL" id="EFG31029.1"/>
    </source>
</evidence>
<dbReference type="OrthoDB" id="3654724at2"/>
<accession>V9H5Y6</accession>
<name>V9H5Y6_9NEIS</name>
<dbReference type="InterPro" id="IPR011089">
    <property type="entry name" value="GmrSD_C"/>
</dbReference>
<dbReference type="PANTHER" id="PTHR35149:SF1">
    <property type="entry name" value="DUF5655 DOMAIN-CONTAINING PROTEIN"/>
    <property type="match status" value="1"/>
</dbReference>
<dbReference type="AlphaFoldDB" id="V9H5Y6"/>
<feature type="domain" description="GmrSD restriction endonucleases C-terminal" evidence="2">
    <location>
        <begin position="420"/>
        <end position="560"/>
    </location>
</feature>
<proteinExistence type="predicted"/>
<dbReference type="InterPro" id="IPR004919">
    <property type="entry name" value="GmrSD_N"/>
</dbReference>
<dbReference type="STRING" id="641147.HMPREF9021_01257"/>
<dbReference type="RefSeq" id="WP_002641682.1">
    <property type="nucleotide sequence ID" value="NZ_CP019448.1"/>
</dbReference>
<protein>
    <recommendedName>
        <fullName evidence="5">DUF262 domain-containing protein</fullName>
    </recommendedName>
</protein>
<dbReference type="Proteomes" id="UP000017813">
    <property type="component" value="Unassembled WGS sequence"/>
</dbReference>
<sequence length="570" mass="67051">MDAGKRLINDLFNGNRTIFIPFFQRSYVWKEEQWERFLADMEMVSEEKRTYFLGSVILKQMQNNGSGNGDGDIRTLIDGQQRFTTLNIFFKVLYLKLNRNESFDRLFRLDNATKSLALQHNYNDIRAFEKVLSFTEEQELDASANNIFAVYEYFRKNIELDKIDEQAIKNNIMFVGIDLGDSDDEQQIFDTINSLSVRLTTAELLKNFFFDRKEDVGKFQKYWQSVFEGESQTRFWDYEFTVINASRAIIDIFFYSYLQIKIQDPDLKISSADKTAFSRMGSVFNSYKKLIEIYKLDKTIIFEEIHEYASLFRQNFDFTNAQVIPQENDIRRLNTIIFGLKSSTLIPYVMYILKHVTDMQQRNELFGAIEAYMMRRMITRSSTSHYNALFFRMIVNKILSRSQFIAYLQAQDDSVNAIPSDEDVKHAIHHHALTNLQAKGILYLLESKIRHENYQATQLLSFQKYSLEHLMPKKWQKNWVLSHYTAEQRDKKIPTLGNLTIIPQSLNNSISNADWTNKKTGNKRSSGLIQYATGLETLTPYLSFADWNEDAITKRADDLYRYFVNIWSLK</sequence>
<organism evidence="3 4">
    <name type="scientific">Simonsiella muelleri ATCC 29453</name>
    <dbReference type="NCBI Taxonomy" id="641147"/>
    <lineage>
        <taxon>Bacteria</taxon>
        <taxon>Pseudomonadati</taxon>
        <taxon>Pseudomonadota</taxon>
        <taxon>Betaproteobacteria</taxon>
        <taxon>Neisseriales</taxon>
        <taxon>Neisseriaceae</taxon>
        <taxon>Simonsiella</taxon>
    </lineage>
</organism>
<dbReference type="HOGENOM" id="CLU_011736_2_0_4"/>
<reference evidence="3 4" key="2">
    <citation type="submission" date="2011-10" db="EMBL/GenBank/DDBJ databases">
        <title>The Genome Sequence of Simonsiella muelleri ATCC 29453.</title>
        <authorList>
            <consortium name="The Broad Institute Genome Sequencing Platform"/>
            <consortium name="The Broad Institute Genome Sequencing Center for Infectious Disease"/>
            <person name="Earl A."/>
            <person name="Ward D."/>
            <person name="Feldgarden M."/>
            <person name="Gevers D."/>
            <person name="Izard J."/>
            <person name="Baranova O.V."/>
            <person name="Blanton J.M."/>
            <person name="Tanner A.C."/>
            <person name="Dewhirst F."/>
            <person name="Young S.K."/>
            <person name="Zeng Q."/>
            <person name="Gargeya S."/>
            <person name="Fitzgerald M."/>
            <person name="Haas B."/>
            <person name="Abouelleil A."/>
            <person name="Alvarado L."/>
            <person name="Arachchi H.M."/>
            <person name="Berlin A."/>
            <person name="Brown A."/>
            <person name="Chapman S.B."/>
            <person name="Chen Z."/>
            <person name="Dunbar C."/>
            <person name="Freedman E."/>
            <person name="Gearin G."/>
            <person name="Goldberg J."/>
            <person name="Griggs A."/>
            <person name="Gujja S."/>
            <person name="Heiman D."/>
            <person name="Howarth C."/>
            <person name="Larson L."/>
            <person name="Lui A."/>
            <person name="MacDonald P.J.P."/>
            <person name="Montmayeur A."/>
            <person name="Murphy C."/>
            <person name="Neiman D."/>
            <person name="Pearson M."/>
            <person name="Priest M."/>
            <person name="Roberts A."/>
            <person name="Saif S."/>
            <person name="Shea T."/>
            <person name="Shenoy N."/>
            <person name="Sisk P."/>
            <person name="Stolte C."/>
            <person name="Sykes S."/>
            <person name="Wortman J."/>
            <person name="Nusbaum C."/>
            <person name="Birren B."/>
        </authorList>
    </citation>
    <scope>NUCLEOTIDE SEQUENCE [LARGE SCALE GENOMIC DNA]</scope>
    <source>
        <strain evidence="3 4">ATCC 29453</strain>
    </source>
</reference>